<accession>A0AAE0IQU8</accession>
<protein>
    <submittedName>
        <fullName evidence="1">Uncharacterized protein</fullName>
    </submittedName>
</protein>
<evidence type="ECO:0000313" key="1">
    <source>
        <dbReference type="EMBL" id="KAK3329606.1"/>
    </source>
</evidence>
<dbReference type="EMBL" id="JAUEDM010000001">
    <property type="protein sequence ID" value="KAK3329606.1"/>
    <property type="molecule type" value="Genomic_DNA"/>
</dbReference>
<evidence type="ECO:0000313" key="2">
    <source>
        <dbReference type="Proteomes" id="UP001283341"/>
    </source>
</evidence>
<comment type="caution">
    <text evidence="1">The sequence shown here is derived from an EMBL/GenBank/DDBJ whole genome shotgun (WGS) entry which is preliminary data.</text>
</comment>
<organism evidence="1 2">
    <name type="scientific">Apodospora peruviana</name>
    <dbReference type="NCBI Taxonomy" id="516989"/>
    <lineage>
        <taxon>Eukaryota</taxon>
        <taxon>Fungi</taxon>
        <taxon>Dikarya</taxon>
        <taxon>Ascomycota</taxon>
        <taxon>Pezizomycotina</taxon>
        <taxon>Sordariomycetes</taxon>
        <taxon>Sordariomycetidae</taxon>
        <taxon>Sordariales</taxon>
        <taxon>Lasiosphaeriaceae</taxon>
        <taxon>Apodospora</taxon>
    </lineage>
</organism>
<reference evidence="1" key="2">
    <citation type="submission" date="2023-06" db="EMBL/GenBank/DDBJ databases">
        <authorList>
            <consortium name="Lawrence Berkeley National Laboratory"/>
            <person name="Haridas S."/>
            <person name="Hensen N."/>
            <person name="Bonometti L."/>
            <person name="Westerberg I."/>
            <person name="Brannstrom I.O."/>
            <person name="Guillou S."/>
            <person name="Cros-Aarteil S."/>
            <person name="Calhoun S."/>
            <person name="Kuo A."/>
            <person name="Mondo S."/>
            <person name="Pangilinan J."/>
            <person name="Riley R."/>
            <person name="Labutti K."/>
            <person name="Andreopoulos B."/>
            <person name="Lipzen A."/>
            <person name="Chen C."/>
            <person name="Yanf M."/>
            <person name="Daum C."/>
            <person name="Ng V."/>
            <person name="Clum A."/>
            <person name="Steindorff A."/>
            <person name="Ohm R."/>
            <person name="Martin F."/>
            <person name="Silar P."/>
            <person name="Natvig D."/>
            <person name="Lalanne C."/>
            <person name="Gautier V."/>
            <person name="Ament-Velasquez S.L."/>
            <person name="Kruys A."/>
            <person name="Hutchinson M.I."/>
            <person name="Powell A.J."/>
            <person name="Barry K."/>
            <person name="Miller A.N."/>
            <person name="Grigoriev I.V."/>
            <person name="Debuchy R."/>
            <person name="Gladieux P."/>
            <person name="Thoren M.H."/>
            <person name="Johannesson H."/>
        </authorList>
    </citation>
    <scope>NUCLEOTIDE SEQUENCE</scope>
    <source>
        <strain evidence="1">CBS 118394</strain>
    </source>
</reference>
<sequence>MCVRPGPFQVQVGESLVEKRPDAGGVNKCQLAAVWRDSCSARTKRIEGWLEWNRNPEEKFEVWFESGRTGQGIPQLSCCFWNLLYDLPVAVSGLACTLERQRRDQDRDRRTRSSHWHGEEPRNAAWKYVSLRTEINSQYRDAKAATDRSVGTGKLVRALETVQMIPRSQRWLAAQSSLHGRLAAKATKGPKDTVDSVDNAKGRASVQGPTRVPDAIRKWNDGDLDGRWLGWTWPWIIRERASECP</sequence>
<name>A0AAE0IQU8_9PEZI</name>
<reference evidence="1" key="1">
    <citation type="journal article" date="2023" name="Mol. Phylogenet. Evol.">
        <title>Genome-scale phylogeny and comparative genomics of the fungal order Sordariales.</title>
        <authorList>
            <person name="Hensen N."/>
            <person name="Bonometti L."/>
            <person name="Westerberg I."/>
            <person name="Brannstrom I.O."/>
            <person name="Guillou S."/>
            <person name="Cros-Aarteil S."/>
            <person name="Calhoun S."/>
            <person name="Haridas S."/>
            <person name="Kuo A."/>
            <person name="Mondo S."/>
            <person name="Pangilinan J."/>
            <person name="Riley R."/>
            <person name="LaButti K."/>
            <person name="Andreopoulos B."/>
            <person name="Lipzen A."/>
            <person name="Chen C."/>
            <person name="Yan M."/>
            <person name="Daum C."/>
            <person name="Ng V."/>
            <person name="Clum A."/>
            <person name="Steindorff A."/>
            <person name="Ohm R.A."/>
            <person name="Martin F."/>
            <person name="Silar P."/>
            <person name="Natvig D.O."/>
            <person name="Lalanne C."/>
            <person name="Gautier V."/>
            <person name="Ament-Velasquez S.L."/>
            <person name="Kruys A."/>
            <person name="Hutchinson M.I."/>
            <person name="Powell A.J."/>
            <person name="Barry K."/>
            <person name="Miller A.N."/>
            <person name="Grigoriev I.V."/>
            <person name="Debuchy R."/>
            <person name="Gladieux P."/>
            <person name="Hiltunen Thoren M."/>
            <person name="Johannesson H."/>
        </authorList>
    </citation>
    <scope>NUCLEOTIDE SEQUENCE</scope>
    <source>
        <strain evidence="1">CBS 118394</strain>
    </source>
</reference>
<keyword evidence="2" id="KW-1185">Reference proteome</keyword>
<dbReference type="AlphaFoldDB" id="A0AAE0IQU8"/>
<dbReference type="Proteomes" id="UP001283341">
    <property type="component" value="Unassembled WGS sequence"/>
</dbReference>
<gene>
    <name evidence="1" type="ORF">B0H66DRAFT_586083</name>
</gene>
<proteinExistence type="predicted"/>